<dbReference type="NCBIfam" id="TIGR02937">
    <property type="entry name" value="sigma70-ECF"/>
    <property type="match status" value="1"/>
</dbReference>
<dbReference type="InterPro" id="IPR039425">
    <property type="entry name" value="RNA_pol_sigma-70-like"/>
</dbReference>
<dbReference type="InterPro" id="IPR013249">
    <property type="entry name" value="RNA_pol_sigma70_r4_t2"/>
</dbReference>
<dbReference type="PANTHER" id="PTHR43133">
    <property type="entry name" value="RNA POLYMERASE ECF-TYPE SIGMA FACTO"/>
    <property type="match status" value="1"/>
</dbReference>
<dbReference type="STRING" id="670154.SAMN04488002_3531"/>
<feature type="domain" description="RNA polymerase sigma-70 region 2" evidence="6">
    <location>
        <begin position="31"/>
        <end position="99"/>
    </location>
</feature>
<dbReference type="InterPro" id="IPR036388">
    <property type="entry name" value="WH-like_DNA-bd_sf"/>
</dbReference>
<dbReference type="InterPro" id="IPR007627">
    <property type="entry name" value="RNA_pol_sigma70_r2"/>
</dbReference>
<dbReference type="PANTHER" id="PTHR43133:SF8">
    <property type="entry name" value="RNA POLYMERASE SIGMA FACTOR HI_1459-RELATED"/>
    <property type="match status" value="1"/>
</dbReference>
<evidence type="ECO:0000256" key="4">
    <source>
        <dbReference type="ARBA" id="ARBA00023125"/>
    </source>
</evidence>
<dbReference type="InterPro" id="IPR013325">
    <property type="entry name" value="RNA_pol_sigma_r2"/>
</dbReference>
<keyword evidence="5" id="KW-0804">Transcription</keyword>
<keyword evidence="9" id="KW-1185">Reference proteome</keyword>
<dbReference type="Gene3D" id="1.10.1740.10">
    <property type="match status" value="1"/>
</dbReference>
<accession>A0A1I6HWU6</accession>
<dbReference type="InterPro" id="IPR013324">
    <property type="entry name" value="RNA_pol_sigma_r3/r4-like"/>
</dbReference>
<dbReference type="AlphaFoldDB" id="A0A1I6HWU6"/>
<dbReference type="InterPro" id="IPR014284">
    <property type="entry name" value="RNA_pol_sigma-70_dom"/>
</dbReference>
<reference evidence="9" key="1">
    <citation type="submission" date="2016-10" db="EMBL/GenBank/DDBJ databases">
        <authorList>
            <person name="Varghese N."/>
            <person name="Submissions S."/>
        </authorList>
    </citation>
    <scope>NUCLEOTIDE SEQUENCE [LARGE SCALE GENOMIC DNA]</scope>
    <source>
        <strain evidence="9">DSM 26921</strain>
    </source>
</reference>
<comment type="similarity">
    <text evidence="1">Belongs to the sigma-70 factor family. ECF subfamily.</text>
</comment>
<feature type="domain" description="RNA polymerase sigma factor 70 region 4 type 2" evidence="7">
    <location>
        <begin position="125"/>
        <end position="177"/>
    </location>
</feature>
<proteinExistence type="inferred from homology"/>
<dbReference type="Proteomes" id="UP000199658">
    <property type="component" value="Unassembled WGS sequence"/>
</dbReference>
<evidence type="ECO:0000259" key="6">
    <source>
        <dbReference type="Pfam" id="PF04542"/>
    </source>
</evidence>
<dbReference type="Pfam" id="PF04542">
    <property type="entry name" value="Sigma70_r2"/>
    <property type="match status" value="1"/>
</dbReference>
<dbReference type="Gene3D" id="1.10.10.10">
    <property type="entry name" value="Winged helix-like DNA-binding domain superfamily/Winged helix DNA-binding domain"/>
    <property type="match status" value="1"/>
</dbReference>
<protein>
    <submittedName>
        <fullName evidence="8">RNA polymerase sigma-70 factor, ECF subfamily</fullName>
    </submittedName>
</protein>
<dbReference type="EMBL" id="FOYO01000001">
    <property type="protein sequence ID" value="SFR58904.1"/>
    <property type="molecule type" value="Genomic_DNA"/>
</dbReference>
<keyword evidence="4" id="KW-0238">DNA-binding</keyword>
<name>A0A1I6HWU6_9RHOB</name>
<dbReference type="GO" id="GO:0016987">
    <property type="term" value="F:sigma factor activity"/>
    <property type="evidence" value="ECO:0007669"/>
    <property type="project" value="UniProtKB-KW"/>
</dbReference>
<dbReference type="SUPFAM" id="SSF88946">
    <property type="entry name" value="Sigma2 domain of RNA polymerase sigma factors"/>
    <property type="match status" value="1"/>
</dbReference>
<sequence length="186" mass="21155">MRPTITMRMKTSDEALAQAASDGDSEAFSLLVRRHYDRLFRLSWRLTGHRADAEDLTHDILAALPAKLRAFRADSKFTTWLYRVTLNAATDRARKSQRRRRAREGWGQDYTRRAAEAAEGAEAQDWLANAMRALPPELRETVVLTLGEELTQAQAAEVMGLSEGTIAWRMSEVKRHLREMAKEGAR</sequence>
<organism evidence="8 9">
    <name type="scientific">Litoreibacter janthinus</name>
    <dbReference type="NCBI Taxonomy" id="670154"/>
    <lineage>
        <taxon>Bacteria</taxon>
        <taxon>Pseudomonadati</taxon>
        <taxon>Pseudomonadota</taxon>
        <taxon>Alphaproteobacteria</taxon>
        <taxon>Rhodobacterales</taxon>
        <taxon>Roseobacteraceae</taxon>
        <taxon>Litoreibacter</taxon>
    </lineage>
</organism>
<dbReference type="Pfam" id="PF08281">
    <property type="entry name" value="Sigma70_r4_2"/>
    <property type="match status" value="1"/>
</dbReference>
<keyword evidence="3" id="KW-0731">Sigma factor</keyword>
<dbReference type="GO" id="GO:0003677">
    <property type="term" value="F:DNA binding"/>
    <property type="evidence" value="ECO:0007669"/>
    <property type="project" value="UniProtKB-KW"/>
</dbReference>
<evidence type="ECO:0000256" key="5">
    <source>
        <dbReference type="ARBA" id="ARBA00023163"/>
    </source>
</evidence>
<evidence type="ECO:0000256" key="1">
    <source>
        <dbReference type="ARBA" id="ARBA00010641"/>
    </source>
</evidence>
<evidence type="ECO:0000313" key="8">
    <source>
        <dbReference type="EMBL" id="SFR58904.1"/>
    </source>
</evidence>
<dbReference type="SUPFAM" id="SSF88659">
    <property type="entry name" value="Sigma3 and sigma4 domains of RNA polymerase sigma factors"/>
    <property type="match status" value="1"/>
</dbReference>
<dbReference type="GO" id="GO:0006352">
    <property type="term" value="P:DNA-templated transcription initiation"/>
    <property type="evidence" value="ECO:0007669"/>
    <property type="project" value="InterPro"/>
</dbReference>
<evidence type="ECO:0000256" key="3">
    <source>
        <dbReference type="ARBA" id="ARBA00023082"/>
    </source>
</evidence>
<keyword evidence="2" id="KW-0805">Transcription regulation</keyword>
<evidence type="ECO:0000256" key="2">
    <source>
        <dbReference type="ARBA" id="ARBA00023015"/>
    </source>
</evidence>
<evidence type="ECO:0000259" key="7">
    <source>
        <dbReference type="Pfam" id="PF08281"/>
    </source>
</evidence>
<evidence type="ECO:0000313" key="9">
    <source>
        <dbReference type="Proteomes" id="UP000199658"/>
    </source>
</evidence>
<gene>
    <name evidence="8" type="ORF">SAMN04488002_3531</name>
</gene>